<evidence type="ECO:0000259" key="7">
    <source>
        <dbReference type="PROSITE" id="PS50076"/>
    </source>
</evidence>
<evidence type="ECO:0000259" key="8">
    <source>
        <dbReference type="PROSITE" id="PS50968"/>
    </source>
</evidence>
<dbReference type="SUPFAM" id="SSF51230">
    <property type="entry name" value="Single hybrid motif"/>
    <property type="match status" value="1"/>
</dbReference>
<dbReference type="InterPro" id="IPR051727">
    <property type="entry name" value="DnaJ_C3_Co-chaperones"/>
</dbReference>
<dbReference type="SMART" id="SM00028">
    <property type="entry name" value="TPR"/>
    <property type="match status" value="7"/>
</dbReference>
<dbReference type="InterPro" id="IPR011053">
    <property type="entry name" value="Single_hybrid_motif"/>
</dbReference>
<organism evidence="9 10">
    <name type="scientific">Onchocerca flexuosa</name>
    <dbReference type="NCBI Taxonomy" id="387005"/>
    <lineage>
        <taxon>Eukaryota</taxon>
        <taxon>Metazoa</taxon>
        <taxon>Ecdysozoa</taxon>
        <taxon>Nematoda</taxon>
        <taxon>Chromadorea</taxon>
        <taxon>Rhabditida</taxon>
        <taxon>Spirurina</taxon>
        <taxon>Spiruromorpha</taxon>
        <taxon>Filarioidea</taxon>
        <taxon>Onchocercidae</taxon>
        <taxon>Onchocerca</taxon>
    </lineage>
</organism>
<dbReference type="PROSITE" id="PS50076">
    <property type="entry name" value="DNAJ_2"/>
    <property type="match status" value="1"/>
</dbReference>
<dbReference type="CDD" id="cd06849">
    <property type="entry name" value="lipoyl_domain"/>
    <property type="match status" value="1"/>
</dbReference>
<sequence>MASCKATLHTVMTRLTLHNMIIMSLHWKEDRYGVITNWDFIRCQTDLIWIFMMFIFRTVNCSQAEINRHMEMGRQFLSSGQFTDALSHYHAAIDLDPKNYQTLYSRATVYLAIGKSKAALPDLDSVIKLKPDFIAARIERGNVLLKQGDIHQAKADFEAAAKADPLNADISKKLISVEKVKQIIEEADDYFDIGDFVSAEQLYSNAIEICQWHANLYKNRATCREKLGNVPKAIADYRTVTKLLSDSTETFYKVSQLYYLMGDVEESLNQVRECLKLNPDDELCFSFYKKTKKLAKMRESLSQLVREEKWMDCLNKATEILKAEKKVKNVQLDVYRQICKCNLNAGHFAESISACSEVLKYGDPNDLDVLCNRAEAFLMYEKYDEAIEDYQRAVNRHEESRRAREGLHRAQNLKKNVGKRDYYKILGVRKNASEREIRKAYRKQAQKWHPDNFSDEKEKEKAQKMFVDIAAAKEVLTDPEKRAQYDNGEDPLDPEQQQRTFHHPFQNGFSFQFHFVIKTEFSICIQLYSCSDAGTLLSVIPGIAIVTEVMLLIDSLSPSVSKTGGKIVKWHKKEQDKVEVGDIIIEIETDKAIMELEFIDRGVLAKILVSEGVSGVPVNQPIATEKEGRLECI</sequence>
<dbReference type="SMART" id="SM00271">
    <property type="entry name" value="DnaJ"/>
    <property type="match status" value="1"/>
</dbReference>
<dbReference type="PROSITE" id="PS50005">
    <property type="entry name" value="TPR"/>
    <property type="match status" value="5"/>
</dbReference>
<dbReference type="InterPro" id="IPR000089">
    <property type="entry name" value="Biotin_lipoyl"/>
</dbReference>
<dbReference type="Pfam" id="PF13414">
    <property type="entry name" value="TPR_11"/>
    <property type="match status" value="1"/>
</dbReference>
<evidence type="ECO:0000256" key="1">
    <source>
        <dbReference type="ARBA" id="ARBA00004319"/>
    </source>
</evidence>
<protein>
    <recommendedName>
        <fullName evidence="11">Tetratricopeptide repeat protein</fullName>
    </recommendedName>
</protein>
<dbReference type="SUPFAM" id="SSF46565">
    <property type="entry name" value="Chaperone J-domain"/>
    <property type="match status" value="1"/>
</dbReference>
<evidence type="ECO:0008006" key="11">
    <source>
        <dbReference type="Google" id="ProtNLM"/>
    </source>
</evidence>
<dbReference type="FunFam" id="1.25.40.10:FF:000224">
    <property type="entry name" value="DnaJ and TPR domain protein"/>
    <property type="match status" value="1"/>
</dbReference>
<dbReference type="SUPFAM" id="SSF48452">
    <property type="entry name" value="TPR-like"/>
    <property type="match status" value="1"/>
</dbReference>
<dbReference type="GO" id="GO:0005788">
    <property type="term" value="C:endoplasmic reticulum lumen"/>
    <property type="evidence" value="ECO:0007669"/>
    <property type="project" value="UniProtKB-SubCell"/>
</dbReference>
<proteinExistence type="predicted"/>
<feature type="domain" description="Lipoyl-binding" evidence="8">
    <location>
        <begin position="545"/>
        <end position="626"/>
    </location>
</feature>
<feature type="repeat" description="TPR" evidence="6">
    <location>
        <begin position="134"/>
        <end position="167"/>
    </location>
</feature>
<keyword evidence="3" id="KW-0677">Repeat</keyword>
<dbReference type="Pfam" id="PF13181">
    <property type="entry name" value="TPR_8"/>
    <property type="match status" value="1"/>
</dbReference>
<evidence type="ECO:0000256" key="5">
    <source>
        <dbReference type="ARBA" id="ARBA00022824"/>
    </source>
</evidence>
<dbReference type="PRINTS" id="PR00625">
    <property type="entry name" value="JDOMAIN"/>
</dbReference>
<reference evidence="9 10" key="1">
    <citation type="submission" date="2015-12" db="EMBL/GenBank/DDBJ databases">
        <title>Draft genome of the nematode, Onchocerca flexuosa.</title>
        <authorList>
            <person name="Mitreva M."/>
        </authorList>
    </citation>
    <scope>NUCLEOTIDE SEQUENCE [LARGE SCALE GENOMIC DNA]</scope>
    <source>
        <strain evidence="9">Red Deer</strain>
    </source>
</reference>
<keyword evidence="4 6" id="KW-0802">TPR repeat</keyword>
<dbReference type="PANTHER" id="PTHR44140:SF2">
    <property type="entry name" value="LD25575P"/>
    <property type="match status" value="1"/>
</dbReference>
<evidence type="ECO:0000313" key="10">
    <source>
        <dbReference type="Proteomes" id="UP000242913"/>
    </source>
</evidence>
<feature type="domain" description="J" evidence="7">
    <location>
        <begin position="421"/>
        <end position="489"/>
    </location>
</feature>
<dbReference type="Pfam" id="PF00226">
    <property type="entry name" value="DnaJ"/>
    <property type="match status" value="1"/>
</dbReference>
<name>A0A238BXZ4_9BILA</name>
<feature type="repeat" description="TPR" evidence="6">
    <location>
        <begin position="100"/>
        <end position="133"/>
    </location>
</feature>
<accession>A0A238BXZ4</accession>
<dbReference type="CDD" id="cd06257">
    <property type="entry name" value="DnaJ"/>
    <property type="match status" value="1"/>
</dbReference>
<keyword evidence="5" id="KW-0256">Endoplasmic reticulum</keyword>
<dbReference type="Gene3D" id="1.25.40.10">
    <property type="entry name" value="Tetratricopeptide repeat domain"/>
    <property type="match status" value="1"/>
</dbReference>
<gene>
    <name evidence="9" type="ORF">X798_02723</name>
</gene>
<dbReference type="PANTHER" id="PTHR44140">
    <property type="entry name" value="LD25575P"/>
    <property type="match status" value="1"/>
</dbReference>
<dbReference type="InterPro" id="IPR036869">
    <property type="entry name" value="J_dom_sf"/>
</dbReference>
<dbReference type="AlphaFoldDB" id="A0A238BXZ4"/>
<keyword evidence="2" id="KW-0732">Signal</keyword>
<evidence type="ECO:0000256" key="6">
    <source>
        <dbReference type="PROSITE-ProRule" id="PRU00339"/>
    </source>
</evidence>
<evidence type="ECO:0000256" key="3">
    <source>
        <dbReference type="ARBA" id="ARBA00022737"/>
    </source>
</evidence>
<feature type="repeat" description="TPR" evidence="6">
    <location>
        <begin position="367"/>
        <end position="400"/>
    </location>
</feature>
<evidence type="ECO:0000313" key="9">
    <source>
        <dbReference type="EMBL" id="OZC10133.1"/>
    </source>
</evidence>
<dbReference type="GO" id="GO:0051787">
    <property type="term" value="F:misfolded protein binding"/>
    <property type="evidence" value="ECO:0007669"/>
    <property type="project" value="TreeGrafter"/>
</dbReference>
<feature type="repeat" description="TPR" evidence="6">
    <location>
        <begin position="248"/>
        <end position="281"/>
    </location>
</feature>
<comment type="subcellular location">
    <subcellularLocation>
        <location evidence="1">Endoplasmic reticulum lumen</location>
    </subcellularLocation>
</comment>
<dbReference type="Pfam" id="PF00364">
    <property type="entry name" value="Biotin_lipoyl"/>
    <property type="match status" value="1"/>
</dbReference>
<evidence type="ECO:0000256" key="2">
    <source>
        <dbReference type="ARBA" id="ARBA00022729"/>
    </source>
</evidence>
<evidence type="ECO:0000256" key="4">
    <source>
        <dbReference type="ARBA" id="ARBA00022803"/>
    </source>
</evidence>
<dbReference type="InterPro" id="IPR011990">
    <property type="entry name" value="TPR-like_helical_dom_sf"/>
</dbReference>
<dbReference type="GO" id="GO:0034975">
    <property type="term" value="P:protein folding in endoplasmic reticulum"/>
    <property type="evidence" value="ECO:0007669"/>
    <property type="project" value="TreeGrafter"/>
</dbReference>
<dbReference type="Gene3D" id="1.10.287.110">
    <property type="entry name" value="DnaJ domain"/>
    <property type="match status" value="1"/>
</dbReference>
<dbReference type="Proteomes" id="UP000242913">
    <property type="component" value="Unassembled WGS sequence"/>
</dbReference>
<dbReference type="OrthoDB" id="1726119at2759"/>
<dbReference type="PROSITE" id="PS50968">
    <property type="entry name" value="BIOTINYL_LIPOYL"/>
    <property type="match status" value="1"/>
</dbReference>
<dbReference type="InterPro" id="IPR019734">
    <property type="entry name" value="TPR_rpt"/>
</dbReference>
<dbReference type="Gene3D" id="2.40.50.100">
    <property type="match status" value="1"/>
</dbReference>
<dbReference type="GO" id="GO:0051087">
    <property type="term" value="F:protein-folding chaperone binding"/>
    <property type="evidence" value="ECO:0007669"/>
    <property type="project" value="TreeGrafter"/>
</dbReference>
<feature type="repeat" description="TPR" evidence="6">
    <location>
        <begin position="66"/>
        <end position="99"/>
    </location>
</feature>
<dbReference type="Pfam" id="PF13432">
    <property type="entry name" value="TPR_16"/>
    <property type="match status" value="2"/>
</dbReference>
<dbReference type="EMBL" id="KZ269988">
    <property type="protein sequence ID" value="OZC10133.1"/>
    <property type="molecule type" value="Genomic_DNA"/>
</dbReference>
<keyword evidence="10" id="KW-1185">Reference proteome</keyword>
<dbReference type="InterPro" id="IPR001623">
    <property type="entry name" value="DnaJ_domain"/>
</dbReference>